<name>A0ABQ2FBV5_9MICO</name>
<dbReference type="InterPro" id="IPR006140">
    <property type="entry name" value="D-isomer_DH_NAD-bd"/>
</dbReference>
<reference evidence="8" key="1">
    <citation type="journal article" date="2019" name="Int. J. Syst. Evol. Microbiol.">
        <title>The Global Catalogue of Microorganisms (GCM) 10K type strain sequencing project: providing services to taxonomists for standard genome sequencing and annotation.</title>
        <authorList>
            <consortium name="The Broad Institute Genomics Platform"/>
            <consortium name="The Broad Institute Genome Sequencing Center for Infectious Disease"/>
            <person name="Wu L."/>
            <person name="Ma J."/>
        </authorList>
    </citation>
    <scope>NUCLEOTIDE SEQUENCE [LARGE SCALE GENOMIC DNA]</scope>
    <source>
        <strain evidence="8">CGMCC 1.5362</strain>
    </source>
</reference>
<dbReference type="InterPro" id="IPR006139">
    <property type="entry name" value="D-isomer_2_OHA_DH_cat_dom"/>
</dbReference>
<evidence type="ECO:0000259" key="6">
    <source>
        <dbReference type="Pfam" id="PF02826"/>
    </source>
</evidence>
<comment type="caution">
    <text evidence="7">The sequence shown here is derived from an EMBL/GenBank/DDBJ whole genome shotgun (WGS) entry which is preliminary data.</text>
</comment>
<evidence type="ECO:0000313" key="7">
    <source>
        <dbReference type="EMBL" id="GGK72435.1"/>
    </source>
</evidence>
<feature type="domain" description="D-isomer specific 2-hydroxyacid dehydrogenase NAD-binding" evidence="6">
    <location>
        <begin position="111"/>
        <end position="285"/>
    </location>
</feature>
<evidence type="ECO:0000259" key="5">
    <source>
        <dbReference type="Pfam" id="PF00389"/>
    </source>
</evidence>
<dbReference type="InterPro" id="IPR036291">
    <property type="entry name" value="NAD(P)-bd_dom_sf"/>
</dbReference>
<sequence length="328" mass="35056">MSTSRPVIAVLCATVDDVPPHLEQLAGRAELRPTDEEGLAEAIAGADALLLWDFFSRAVQDVWPRADRLRWVHVAAAGVDTLLFEELRASDVVVTNARGIFDRPIAEFVLGAVLAHAKRVHESHDLQRERRWRHRETRRVQGARVMVVGTGAIGRETARLLRAVGMEVVAAGSRARPEPDPDLGPVVASADLADHVVDVDYLVNAAPLTPATHGLLDARVLAALPAHAHLVNVGRGATVVEEDLLAALRAGALDGATLDVFATEPLPPGSPLWDTPGVVVSAHMSGDVVGWRDALARQFVDNAARWLDGSPLLNVVDKQLGYVSTAGA</sequence>
<evidence type="ECO:0000313" key="8">
    <source>
        <dbReference type="Proteomes" id="UP000662111"/>
    </source>
</evidence>
<dbReference type="Gene3D" id="3.40.50.720">
    <property type="entry name" value="NAD(P)-binding Rossmann-like Domain"/>
    <property type="match status" value="2"/>
</dbReference>
<keyword evidence="2 4" id="KW-0560">Oxidoreductase</keyword>
<organism evidence="7 8">
    <name type="scientific">Ornithinimicrobium pekingense</name>
    <dbReference type="NCBI Taxonomy" id="384677"/>
    <lineage>
        <taxon>Bacteria</taxon>
        <taxon>Bacillati</taxon>
        <taxon>Actinomycetota</taxon>
        <taxon>Actinomycetes</taxon>
        <taxon>Micrococcales</taxon>
        <taxon>Ornithinimicrobiaceae</taxon>
        <taxon>Ornithinimicrobium</taxon>
    </lineage>
</organism>
<gene>
    <name evidence="7" type="ORF">GCM10011509_21230</name>
</gene>
<comment type="similarity">
    <text evidence="1 4">Belongs to the D-isomer specific 2-hydroxyacid dehydrogenase family.</text>
</comment>
<dbReference type="Pfam" id="PF02826">
    <property type="entry name" value="2-Hacid_dh_C"/>
    <property type="match status" value="1"/>
</dbReference>
<dbReference type="SUPFAM" id="SSF52283">
    <property type="entry name" value="Formate/glycerate dehydrogenase catalytic domain-like"/>
    <property type="match status" value="1"/>
</dbReference>
<evidence type="ECO:0000256" key="2">
    <source>
        <dbReference type="ARBA" id="ARBA00023002"/>
    </source>
</evidence>
<dbReference type="SUPFAM" id="SSF51735">
    <property type="entry name" value="NAD(P)-binding Rossmann-fold domains"/>
    <property type="match status" value="1"/>
</dbReference>
<keyword evidence="8" id="KW-1185">Reference proteome</keyword>
<dbReference type="Proteomes" id="UP000662111">
    <property type="component" value="Unassembled WGS sequence"/>
</dbReference>
<dbReference type="Pfam" id="PF00389">
    <property type="entry name" value="2-Hacid_dh"/>
    <property type="match status" value="1"/>
</dbReference>
<feature type="domain" description="D-isomer specific 2-hydroxyacid dehydrogenase catalytic" evidence="5">
    <location>
        <begin position="33"/>
        <end position="316"/>
    </location>
</feature>
<dbReference type="EMBL" id="BMLB01000004">
    <property type="protein sequence ID" value="GGK72435.1"/>
    <property type="molecule type" value="Genomic_DNA"/>
</dbReference>
<keyword evidence="3" id="KW-0520">NAD</keyword>
<evidence type="ECO:0000256" key="3">
    <source>
        <dbReference type="ARBA" id="ARBA00023027"/>
    </source>
</evidence>
<dbReference type="RefSeq" id="WP_022922705.1">
    <property type="nucleotide sequence ID" value="NZ_BMLB01000004.1"/>
</dbReference>
<evidence type="ECO:0000256" key="1">
    <source>
        <dbReference type="ARBA" id="ARBA00005854"/>
    </source>
</evidence>
<dbReference type="PANTHER" id="PTHR43333:SF1">
    <property type="entry name" value="D-ISOMER SPECIFIC 2-HYDROXYACID DEHYDROGENASE NAD-BINDING DOMAIN-CONTAINING PROTEIN"/>
    <property type="match status" value="1"/>
</dbReference>
<dbReference type="PANTHER" id="PTHR43333">
    <property type="entry name" value="2-HACID_DH_C DOMAIN-CONTAINING PROTEIN"/>
    <property type="match status" value="1"/>
</dbReference>
<dbReference type="CDD" id="cd05300">
    <property type="entry name" value="2-Hacid_dh_1"/>
    <property type="match status" value="1"/>
</dbReference>
<evidence type="ECO:0000256" key="4">
    <source>
        <dbReference type="RuleBase" id="RU003719"/>
    </source>
</evidence>
<proteinExistence type="inferred from homology"/>
<accession>A0ABQ2FBV5</accession>
<protein>
    <submittedName>
        <fullName evidence="7">2-hydroxyacid dehydrogenase</fullName>
    </submittedName>
</protein>